<dbReference type="PANTHER" id="PTHR10291:SF43">
    <property type="entry name" value="DEHYDRODOLICHYL DIPHOSPHATE SYNTHASE COMPLEX SUBUNIT DHDDS"/>
    <property type="match status" value="1"/>
</dbReference>
<dbReference type="HAMAP" id="MF_01139">
    <property type="entry name" value="ISPT"/>
    <property type="match status" value="1"/>
</dbReference>
<dbReference type="OrthoDB" id="4173905at2759"/>
<dbReference type="PROSITE" id="PS01066">
    <property type="entry name" value="UPP_SYNTHASE"/>
    <property type="match status" value="1"/>
</dbReference>
<dbReference type="SUPFAM" id="SSF64005">
    <property type="entry name" value="Undecaprenyl diphosphate synthase"/>
    <property type="match status" value="1"/>
</dbReference>
<dbReference type="Gene3D" id="3.40.1180.10">
    <property type="entry name" value="Decaprenyl diphosphate synthase-like"/>
    <property type="match status" value="1"/>
</dbReference>
<dbReference type="Pfam" id="PF01255">
    <property type="entry name" value="Prenyltransf"/>
    <property type="match status" value="1"/>
</dbReference>
<dbReference type="Proteomes" id="UP000189911">
    <property type="component" value="Chromosome C"/>
</dbReference>
<dbReference type="EMBL" id="LT598446">
    <property type="protein sequence ID" value="SCU85201.1"/>
    <property type="molecule type" value="Genomic_DNA"/>
</dbReference>
<dbReference type="GO" id="GO:0016020">
    <property type="term" value="C:membrane"/>
    <property type="evidence" value="ECO:0007669"/>
    <property type="project" value="TreeGrafter"/>
</dbReference>
<evidence type="ECO:0000256" key="1">
    <source>
        <dbReference type="ARBA" id="ARBA00005432"/>
    </source>
</evidence>
<dbReference type="GO" id="GO:0016094">
    <property type="term" value="P:polyprenol biosynthetic process"/>
    <property type="evidence" value="ECO:0007669"/>
    <property type="project" value="TreeGrafter"/>
</dbReference>
<dbReference type="CDD" id="cd00475">
    <property type="entry name" value="Cis_IPPS"/>
    <property type="match status" value="1"/>
</dbReference>
<evidence type="ECO:0000256" key="2">
    <source>
        <dbReference type="ARBA" id="ARBA00022679"/>
    </source>
</evidence>
<evidence type="ECO:0000256" key="4">
    <source>
        <dbReference type="RuleBase" id="RU363018"/>
    </source>
</evidence>
<gene>
    <name evidence="5" type="ORF">LANO_0C03642G</name>
</gene>
<dbReference type="EC" id="2.5.1.-" evidence="4"/>
<dbReference type="GO" id="GO:0005783">
    <property type="term" value="C:endoplasmic reticulum"/>
    <property type="evidence" value="ECO:0007669"/>
    <property type="project" value="TreeGrafter"/>
</dbReference>
<dbReference type="FunFam" id="3.40.1180.10:FF:000005">
    <property type="entry name" value="Alkyl transferase"/>
    <property type="match status" value="1"/>
</dbReference>
<keyword evidence="2 4" id="KW-0808">Transferase</keyword>
<reference evidence="6" key="1">
    <citation type="submission" date="2016-03" db="EMBL/GenBank/DDBJ databases">
        <authorList>
            <person name="Devillers Hugo."/>
        </authorList>
    </citation>
    <scope>NUCLEOTIDE SEQUENCE [LARGE SCALE GENOMIC DNA]</scope>
</reference>
<dbReference type="GO" id="GO:0005811">
    <property type="term" value="C:lipid droplet"/>
    <property type="evidence" value="ECO:0007669"/>
    <property type="project" value="TreeGrafter"/>
</dbReference>
<evidence type="ECO:0000313" key="6">
    <source>
        <dbReference type="Proteomes" id="UP000189911"/>
    </source>
</evidence>
<dbReference type="InterPro" id="IPR001441">
    <property type="entry name" value="UPP_synth-like"/>
</dbReference>
<proteinExistence type="inferred from homology"/>
<organism evidence="5 6">
    <name type="scientific">Lachancea nothofagi CBS 11611</name>
    <dbReference type="NCBI Taxonomy" id="1266666"/>
    <lineage>
        <taxon>Eukaryota</taxon>
        <taxon>Fungi</taxon>
        <taxon>Dikarya</taxon>
        <taxon>Ascomycota</taxon>
        <taxon>Saccharomycotina</taxon>
        <taxon>Saccharomycetes</taxon>
        <taxon>Saccharomycetales</taxon>
        <taxon>Saccharomycetaceae</taxon>
        <taxon>Lachancea</taxon>
    </lineage>
</organism>
<evidence type="ECO:0000313" key="5">
    <source>
        <dbReference type="EMBL" id="SCU85201.1"/>
    </source>
</evidence>
<dbReference type="InterPro" id="IPR036424">
    <property type="entry name" value="UPP_synth-like_sf"/>
</dbReference>
<sequence>MMENNSFPGSSQVLNFCKNIFSHALRASDNVPQHIGLIMDGNRRWAKRKHVEIKEGHNAGFHSMSRALELCYEAGVSTATVFAFSIENFKRSAAEVDSLMNLARSGIKQVVQNGEMAEKFGIKIRVIGDRAMLPDDVLREVETAERITKDNTRAVLNICFPYTGRDELLYGIKATVDKTQRGELQFSDINEDEIDKHLYTGGSPPVDLLIRTSGVTRLSDFLIWQVSRRDVVIEFLDCLWPDFGSRQMAWILLKFAFHKSYSASEPDLEEEMDAISSTLEQKKQH</sequence>
<dbReference type="GO" id="GO:0045547">
    <property type="term" value="F:ditrans,polycis-polyprenyl diphosphate synthase [(2E,6E)-farnesyl diphosphate specific] activity"/>
    <property type="evidence" value="ECO:0007669"/>
    <property type="project" value="TreeGrafter"/>
</dbReference>
<keyword evidence="6" id="KW-1185">Reference proteome</keyword>
<dbReference type="AlphaFoldDB" id="A0A1G4J5U1"/>
<accession>A0A1G4J5U1</accession>
<protein>
    <recommendedName>
        <fullName evidence="4">Alkyl transferase</fullName>
        <ecNumber evidence="4">2.5.1.-</ecNumber>
    </recommendedName>
</protein>
<comment type="similarity">
    <text evidence="1 4">Belongs to the UPP synthase family.</text>
</comment>
<dbReference type="InterPro" id="IPR018520">
    <property type="entry name" value="UPP_synth-like_CS"/>
</dbReference>
<dbReference type="GO" id="GO:1904423">
    <property type="term" value="C:dehydrodolichyl diphosphate synthase complex"/>
    <property type="evidence" value="ECO:0007669"/>
    <property type="project" value="TreeGrafter"/>
</dbReference>
<dbReference type="PANTHER" id="PTHR10291">
    <property type="entry name" value="DEHYDRODOLICHYL DIPHOSPHATE SYNTHASE FAMILY MEMBER"/>
    <property type="match status" value="1"/>
</dbReference>
<name>A0A1G4J5U1_9SACH</name>
<keyword evidence="3" id="KW-0460">Magnesium</keyword>
<evidence type="ECO:0000256" key="3">
    <source>
        <dbReference type="ARBA" id="ARBA00022842"/>
    </source>
</evidence>
<dbReference type="NCBIfam" id="TIGR00055">
    <property type="entry name" value="uppS"/>
    <property type="match status" value="1"/>
</dbReference>